<dbReference type="Proteomes" id="UP000054308">
    <property type="component" value="Unassembled WGS sequence"/>
</dbReference>
<organism evidence="6 7">
    <name type="scientific">Calypte anna</name>
    <name type="common">Anna's hummingbird</name>
    <name type="synonym">Archilochus anna</name>
    <dbReference type="NCBI Taxonomy" id="9244"/>
    <lineage>
        <taxon>Eukaryota</taxon>
        <taxon>Metazoa</taxon>
        <taxon>Chordata</taxon>
        <taxon>Craniata</taxon>
        <taxon>Vertebrata</taxon>
        <taxon>Euteleostomi</taxon>
        <taxon>Archelosauria</taxon>
        <taxon>Archosauria</taxon>
        <taxon>Dinosauria</taxon>
        <taxon>Saurischia</taxon>
        <taxon>Theropoda</taxon>
        <taxon>Coelurosauria</taxon>
        <taxon>Aves</taxon>
        <taxon>Neognathae</taxon>
        <taxon>Neoaves</taxon>
        <taxon>Strisores</taxon>
        <taxon>Apodiformes</taxon>
        <taxon>Trochilidae</taxon>
        <taxon>Calypte</taxon>
    </lineage>
</organism>
<accession>A0A091IIG0</accession>
<protein>
    <submittedName>
        <fullName evidence="6">C-&gt;U-editing enzyme APOBEC-1</fullName>
    </submittedName>
</protein>
<feature type="non-terminal residue" evidence="6">
    <location>
        <position position="142"/>
    </location>
</feature>
<dbReference type="GO" id="GO:0005634">
    <property type="term" value="C:nucleus"/>
    <property type="evidence" value="ECO:0007669"/>
    <property type="project" value="TreeGrafter"/>
</dbReference>
<dbReference type="PANTHER" id="PTHR13857">
    <property type="entry name" value="MRNA EDITING ENZYME"/>
    <property type="match status" value="1"/>
</dbReference>
<name>A0A091IIG0_CALAN</name>
<evidence type="ECO:0000313" key="6">
    <source>
        <dbReference type="EMBL" id="KFP08062.1"/>
    </source>
</evidence>
<evidence type="ECO:0000256" key="3">
    <source>
        <dbReference type="ARBA" id="ARBA00022723"/>
    </source>
</evidence>
<dbReference type="GO" id="GO:0046872">
    <property type="term" value="F:metal ion binding"/>
    <property type="evidence" value="ECO:0007669"/>
    <property type="project" value="UniProtKB-KW"/>
</dbReference>
<keyword evidence="3" id="KW-0479">Metal-binding</keyword>
<dbReference type="AlphaFoldDB" id="A0A091IIG0"/>
<dbReference type="InterPro" id="IPR050610">
    <property type="entry name" value="APOBEC_Cyt_Deaminase"/>
</dbReference>
<dbReference type="InterPro" id="IPR002125">
    <property type="entry name" value="CMP_dCMP_dom"/>
</dbReference>
<evidence type="ECO:0000256" key="2">
    <source>
        <dbReference type="ARBA" id="ARBA00022490"/>
    </source>
</evidence>
<dbReference type="EMBL" id="KL218770">
    <property type="protein sequence ID" value="KFP08062.1"/>
    <property type="molecule type" value="Genomic_DNA"/>
</dbReference>
<keyword evidence="2" id="KW-0963">Cytoplasm</keyword>
<evidence type="ECO:0000256" key="4">
    <source>
        <dbReference type="ARBA" id="ARBA00022801"/>
    </source>
</evidence>
<dbReference type="Pfam" id="PF18774">
    <property type="entry name" value="APOBEC4_like"/>
    <property type="match status" value="1"/>
</dbReference>
<gene>
    <name evidence="6" type="ORF">N300_12023</name>
</gene>
<evidence type="ECO:0000259" key="5">
    <source>
        <dbReference type="PROSITE" id="PS51747"/>
    </source>
</evidence>
<keyword evidence="4" id="KW-0378">Hydrolase</keyword>
<dbReference type="Gene3D" id="3.40.140.10">
    <property type="entry name" value="Cytidine Deaminase, domain 2"/>
    <property type="match status" value="1"/>
</dbReference>
<sequence>RWKIQPNDFKRNYQPGRRPNVVYLLYEIRWRRGTIWRNWCSNEFPQHAEDNFFQNRFNAVPSVSCSITWFLSTTPCGRCSKRILEFLRLHPNVTLKIYAARLFRHLDNRNRQGLRKLASNGVIIQIMGLPDYSYSWKKFVAY</sequence>
<evidence type="ECO:0000313" key="7">
    <source>
        <dbReference type="Proteomes" id="UP000054308"/>
    </source>
</evidence>
<dbReference type="GO" id="GO:0003723">
    <property type="term" value="F:RNA binding"/>
    <property type="evidence" value="ECO:0007669"/>
    <property type="project" value="TreeGrafter"/>
</dbReference>
<feature type="domain" description="CMP/dCMP-type deaminase" evidence="5">
    <location>
        <begin position="1"/>
        <end position="117"/>
    </location>
</feature>
<comment type="cofactor">
    <cofactor evidence="1">
        <name>Zn(2+)</name>
        <dbReference type="ChEBI" id="CHEBI:29105"/>
    </cofactor>
</comment>
<dbReference type="GO" id="GO:0016554">
    <property type="term" value="P:cytidine to uridine editing"/>
    <property type="evidence" value="ECO:0007669"/>
    <property type="project" value="TreeGrafter"/>
</dbReference>
<proteinExistence type="predicted"/>
<dbReference type="GO" id="GO:0004126">
    <property type="term" value="F:cytidine deaminase activity"/>
    <property type="evidence" value="ECO:0007669"/>
    <property type="project" value="TreeGrafter"/>
</dbReference>
<dbReference type="GO" id="GO:0005737">
    <property type="term" value="C:cytoplasm"/>
    <property type="evidence" value="ECO:0007669"/>
    <property type="project" value="TreeGrafter"/>
</dbReference>
<evidence type="ECO:0000256" key="1">
    <source>
        <dbReference type="ARBA" id="ARBA00001947"/>
    </source>
</evidence>
<dbReference type="PANTHER" id="PTHR13857:SF26">
    <property type="entry name" value="C-U-EDITING ENZYME APOBEC-1"/>
    <property type="match status" value="1"/>
</dbReference>
<keyword evidence="7" id="KW-1185">Reference proteome</keyword>
<dbReference type="STRING" id="9244.A0A091IIG0"/>
<dbReference type="CDD" id="cd01283">
    <property type="entry name" value="cytidine_deaminase"/>
    <property type="match status" value="1"/>
</dbReference>
<reference evidence="6 7" key="1">
    <citation type="submission" date="2014-04" db="EMBL/GenBank/DDBJ databases">
        <title>Genome evolution of avian class.</title>
        <authorList>
            <person name="Zhang G."/>
            <person name="Li C."/>
        </authorList>
    </citation>
    <scope>NUCLEOTIDE SEQUENCE [LARGE SCALE GENOMIC DNA]</scope>
    <source>
        <strain evidence="6">BGI_N300</strain>
    </source>
</reference>
<feature type="non-terminal residue" evidence="6">
    <location>
        <position position="1"/>
    </location>
</feature>
<dbReference type="PROSITE" id="PS51747">
    <property type="entry name" value="CYT_DCMP_DEAMINASES_2"/>
    <property type="match status" value="1"/>
</dbReference>
<dbReference type="InterPro" id="IPR041547">
    <property type="entry name" value="APOBEC1"/>
</dbReference>